<evidence type="ECO:0000313" key="2">
    <source>
        <dbReference type="EMBL" id="ETO73531.1"/>
    </source>
</evidence>
<evidence type="ECO:0000256" key="1">
    <source>
        <dbReference type="SAM" id="MobiDB-lite"/>
    </source>
</evidence>
<gene>
    <name evidence="2" type="ORF">F444_10525</name>
</gene>
<dbReference type="Proteomes" id="UP000028582">
    <property type="component" value="Unassembled WGS sequence"/>
</dbReference>
<evidence type="ECO:0000313" key="3">
    <source>
        <dbReference type="Proteomes" id="UP000028582"/>
    </source>
</evidence>
<reference evidence="2 3" key="1">
    <citation type="submission" date="2013-11" db="EMBL/GenBank/DDBJ databases">
        <title>The Genome Sequence of Phytophthora parasitica P1976.</title>
        <authorList>
            <consortium name="The Broad Institute Genomics Platform"/>
            <person name="Russ C."/>
            <person name="Tyler B."/>
            <person name="Panabieres F."/>
            <person name="Shan W."/>
            <person name="Tripathy S."/>
            <person name="Grunwald N."/>
            <person name="Machado M."/>
            <person name="Johnson C.S."/>
            <person name="Walker B."/>
            <person name="Young S."/>
            <person name="Zeng Q."/>
            <person name="Gargeya S."/>
            <person name="Fitzgerald M."/>
            <person name="Haas B."/>
            <person name="Abouelleil A."/>
            <person name="Allen A.W."/>
            <person name="Alvarado L."/>
            <person name="Arachchi H.M."/>
            <person name="Berlin A.M."/>
            <person name="Chapman S.B."/>
            <person name="Gainer-Dewar J."/>
            <person name="Goldberg J."/>
            <person name="Griggs A."/>
            <person name="Gujja S."/>
            <person name="Hansen M."/>
            <person name="Howarth C."/>
            <person name="Imamovic A."/>
            <person name="Ireland A."/>
            <person name="Larimer J."/>
            <person name="McCowan C."/>
            <person name="Murphy C."/>
            <person name="Pearson M."/>
            <person name="Poon T.W."/>
            <person name="Priest M."/>
            <person name="Roberts A."/>
            <person name="Saif S."/>
            <person name="Shea T."/>
            <person name="Sisk P."/>
            <person name="Sykes S."/>
            <person name="Wortman J."/>
            <person name="Nusbaum C."/>
            <person name="Birren B."/>
        </authorList>
    </citation>
    <scope>NUCLEOTIDE SEQUENCE [LARGE SCALE GENOMIC DNA]</scope>
    <source>
        <strain evidence="2 3">P1976</strain>
    </source>
</reference>
<sequence>MNNKSKQTTLGWLDLVQKVAQDKRQPERYGTPKMHDADRGVLDEGPSFYAVVVPDVCRATDMP</sequence>
<comment type="caution">
    <text evidence="2">The sequence shown here is derived from an EMBL/GenBank/DDBJ whole genome shotgun (WGS) entry which is preliminary data.</text>
</comment>
<name>A0A081A3S0_PHYNI</name>
<protein>
    <submittedName>
        <fullName evidence="2">Uncharacterized protein</fullName>
    </submittedName>
</protein>
<dbReference type="AlphaFoldDB" id="A0A081A3S0"/>
<feature type="region of interest" description="Disordered" evidence="1">
    <location>
        <begin position="22"/>
        <end position="41"/>
    </location>
</feature>
<proteinExistence type="predicted"/>
<accession>A0A081A3S0</accession>
<dbReference type="EMBL" id="ANJA01001871">
    <property type="protein sequence ID" value="ETO73531.1"/>
    <property type="molecule type" value="Genomic_DNA"/>
</dbReference>
<organism evidence="2 3">
    <name type="scientific">Phytophthora nicotianae P1976</name>
    <dbReference type="NCBI Taxonomy" id="1317066"/>
    <lineage>
        <taxon>Eukaryota</taxon>
        <taxon>Sar</taxon>
        <taxon>Stramenopiles</taxon>
        <taxon>Oomycota</taxon>
        <taxon>Peronosporomycetes</taxon>
        <taxon>Peronosporales</taxon>
        <taxon>Peronosporaceae</taxon>
        <taxon>Phytophthora</taxon>
    </lineage>
</organism>